<feature type="region of interest" description="Disordered" evidence="5">
    <location>
        <begin position="199"/>
        <end position="222"/>
    </location>
</feature>
<feature type="region of interest" description="Disordered" evidence="5">
    <location>
        <begin position="276"/>
        <end position="304"/>
    </location>
</feature>
<feature type="domain" description="Sushi" evidence="8">
    <location>
        <begin position="127"/>
        <end position="188"/>
    </location>
</feature>
<dbReference type="FunFam" id="3.10.100.10:FF:000058">
    <property type="entry name" value="Sushi domain-containing protein 5"/>
    <property type="match status" value="1"/>
</dbReference>
<evidence type="ECO:0000313" key="11">
    <source>
        <dbReference type="Proteomes" id="UP001066276"/>
    </source>
</evidence>
<dbReference type="SUPFAM" id="SSF56436">
    <property type="entry name" value="C-type lectin-like"/>
    <property type="match status" value="1"/>
</dbReference>
<protein>
    <recommendedName>
        <fullName evidence="12">Sushi domain-containing protein 5</fullName>
    </recommendedName>
</protein>
<evidence type="ECO:0000256" key="7">
    <source>
        <dbReference type="SAM" id="SignalP"/>
    </source>
</evidence>
<dbReference type="EMBL" id="JANPWB010000003">
    <property type="protein sequence ID" value="KAJ1199608.1"/>
    <property type="molecule type" value="Genomic_DNA"/>
</dbReference>
<dbReference type="Gene3D" id="2.10.70.10">
    <property type="entry name" value="Complement Module, domain 1"/>
    <property type="match status" value="1"/>
</dbReference>
<feature type="signal peptide" evidence="7">
    <location>
        <begin position="1"/>
        <end position="25"/>
    </location>
</feature>
<proteinExistence type="predicted"/>
<dbReference type="InterPro" id="IPR053298">
    <property type="entry name" value="Sushi_domain_protein"/>
</dbReference>
<organism evidence="10 11">
    <name type="scientific">Pleurodeles waltl</name>
    <name type="common">Iberian ribbed newt</name>
    <dbReference type="NCBI Taxonomy" id="8319"/>
    <lineage>
        <taxon>Eukaryota</taxon>
        <taxon>Metazoa</taxon>
        <taxon>Chordata</taxon>
        <taxon>Craniata</taxon>
        <taxon>Vertebrata</taxon>
        <taxon>Euteleostomi</taxon>
        <taxon>Amphibia</taxon>
        <taxon>Batrachia</taxon>
        <taxon>Caudata</taxon>
        <taxon>Salamandroidea</taxon>
        <taxon>Salamandridae</taxon>
        <taxon>Pleurodelinae</taxon>
        <taxon>Pleurodeles</taxon>
    </lineage>
</organism>
<comment type="caution">
    <text evidence="4">Lacks conserved residue(s) required for the propagation of feature annotation.</text>
</comment>
<feature type="transmembrane region" description="Helical" evidence="6">
    <location>
        <begin position="556"/>
        <end position="578"/>
    </location>
</feature>
<dbReference type="Pfam" id="PF00084">
    <property type="entry name" value="Sushi"/>
    <property type="match status" value="1"/>
</dbReference>
<dbReference type="Gene3D" id="3.10.100.10">
    <property type="entry name" value="Mannose-Binding Protein A, subunit A"/>
    <property type="match status" value="1"/>
</dbReference>
<keyword evidence="1 4" id="KW-0768">Sushi</keyword>
<dbReference type="GO" id="GO:0007155">
    <property type="term" value="P:cell adhesion"/>
    <property type="evidence" value="ECO:0007669"/>
    <property type="project" value="InterPro"/>
</dbReference>
<evidence type="ECO:0000256" key="2">
    <source>
        <dbReference type="ARBA" id="ARBA00022729"/>
    </source>
</evidence>
<feature type="region of interest" description="Disordered" evidence="5">
    <location>
        <begin position="491"/>
        <end position="522"/>
    </location>
</feature>
<keyword evidence="6" id="KW-1133">Transmembrane helix</keyword>
<feature type="compositionally biased region" description="Low complexity" evidence="5">
    <location>
        <begin position="491"/>
        <end position="500"/>
    </location>
</feature>
<dbReference type="AlphaFoldDB" id="A0AAV7VDC0"/>
<keyword evidence="3" id="KW-1015">Disulfide bond</keyword>
<dbReference type="InterPro" id="IPR000436">
    <property type="entry name" value="Sushi_SCR_CCP_dom"/>
</dbReference>
<dbReference type="Pfam" id="PF00193">
    <property type="entry name" value="Xlink"/>
    <property type="match status" value="1"/>
</dbReference>
<dbReference type="GO" id="GO:0007219">
    <property type="term" value="P:Notch signaling pathway"/>
    <property type="evidence" value="ECO:0007669"/>
    <property type="project" value="TreeGrafter"/>
</dbReference>
<keyword evidence="6" id="KW-0812">Transmembrane</keyword>
<dbReference type="SMART" id="SM00445">
    <property type="entry name" value="LINK"/>
    <property type="match status" value="1"/>
</dbReference>
<dbReference type="CDD" id="cd00033">
    <property type="entry name" value="CCP"/>
    <property type="match status" value="1"/>
</dbReference>
<evidence type="ECO:0000256" key="6">
    <source>
        <dbReference type="SAM" id="Phobius"/>
    </source>
</evidence>
<evidence type="ECO:0000259" key="9">
    <source>
        <dbReference type="PROSITE" id="PS50963"/>
    </source>
</evidence>
<dbReference type="PANTHER" id="PTHR32493">
    <property type="entry name" value="SUSHI DOMAIN-CONTAINING PROTEIN 5"/>
    <property type="match status" value="1"/>
</dbReference>
<gene>
    <name evidence="10" type="ORF">NDU88_003441</name>
</gene>
<accession>A0AAV7VDC0</accession>
<feature type="compositionally biased region" description="Polar residues" evidence="5">
    <location>
        <begin position="511"/>
        <end position="521"/>
    </location>
</feature>
<keyword evidence="6" id="KW-0472">Membrane</keyword>
<evidence type="ECO:0000313" key="10">
    <source>
        <dbReference type="EMBL" id="KAJ1199608.1"/>
    </source>
</evidence>
<dbReference type="PANTHER" id="PTHR32493:SF0">
    <property type="entry name" value="SUSHI DOMAIN-CONTAINING PROTEIN 5"/>
    <property type="match status" value="1"/>
</dbReference>
<dbReference type="InterPro" id="IPR000538">
    <property type="entry name" value="Link_dom"/>
</dbReference>
<keyword evidence="2 7" id="KW-0732">Signal</keyword>
<feature type="compositionally biased region" description="Acidic residues" evidence="5">
    <location>
        <begin position="211"/>
        <end position="222"/>
    </location>
</feature>
<keyword evidence="11" id="KW-1185">Reference proteome</keyword>
<dbReference type="SUPFAM" id="SSF57535">
    <property type="entry name" value="Complement control module/SCR domain"/>
    <property type="match status" value="1"/>
</dbReference>
<dbReference type="PROSITE" id="PS50963">
    <property type="entry name" value="LINK_2"/>
    <property type="match status" value="1"/>
</dbReference>
<dbReference type="PROSITE" id="PS50923">
    <property type="entry name" value="SUSHI"/>
    <property type="match status" value="1"/>
</dbReference>
<dbReference type="InterPro" id="IPR016187">
    <property type="entry name" value="CTDL_fold"/>
</dbReference>
<evidence type="ECO:0008006" key="12">
    <source>
        <dbReference type="Google" id="ProtNLM"/>
    </source>
</evidence>
<evidence type="ECO:0000256" key="5">
    <source>
        <dbReference type="SAM" id="MobiDB-lite"/>
    </source>
</evidence>
<feature type="compositionally biased region" description="Basic and acidic residues" evidence="5">
    <location>
        <begin position="280"/>
        <end position="289"/>
    </location>
</feature>
<comment type="caution">
    <text evidence="10">The sequence shown here is derived from an EMBL/GenBank/DDBJ whole genome shotgun (WGS) entry which is preliminary data.</text>
</comment>
<evidence type="ECO:0000256" key="1">
    <source>
        <dbReference type="ARBA" id="ARBA00022659"/>
    </source>
</evidence>
<dbReference type="InterPro" id="IPR035976">
    <property type="entry name" value="Sushi/SCR/CCP_sf"/>
</dbReference>
<reference evidence="10" key="1">
    <citation type="journal article" date="2022" name="bioRxiv">
        <title>Sequencing and chromosome-scale assembly of the giantPleurodeles waltlgenome.</title>
        <authorList>
            <person name="Brown T."/>
            <person name="Elewa A."/>
            <person name="Iarovenko S."/>
            <person name="Subramanian E."/>
            <person name="Araus A.J."/>
            <person name="Petzold A."/>
            <person name="Susuki M."/>
            <person name="Suzuki K.-i.T."/>
            <person name="Hayashi T."/>
            <person name="Toyoda A."/>
            <person name="Oliveira C."/>
            <person name="Osipova E."/>
            <person name="Leigh N.D."/>
            <person name="Simon A."/>
            <person name="Yun M.H."/>
        </authorList>
    </citation>
    <scope>NUCLEOTIDE SEQUENCE</scope>
    <source>
        <strain evidence="10">20211129_DDA</strain>
        <tissue evidence="10">Liver</tissue>
    </source>
</reference>
<dbReference type="InterPro" id="IPR016186">
    <property type="entry name" value="C-type_lectin-like/link_sf"/>
</dbReference>
<evidence type="ECO:0000259" key="8">
    <source>
        <dbReference type="PROSITE" id="PS50923"/>
    </source>
</evidence>
<name>A0AAV7VDC0_PLEWA</name>
<evidence type="ECO:0000256" key="3">
    <source>
        <dbReference type="ARBA" id="ARBA00023157"/>
    </source>
</evidence>
<evidence type="ECO:0000256" key="4">
    <source>
        <dbReference type="PROSITE-ProRule" id="PRU00302"/>
    </source>
</evidence>
<dbReference type="GO" id="GO:0005540">
    <property type="term" value="F:hyaluronic acid binding"/>
    <property type="evidence" value="ECO:0007669"/>
    <property type="project" value="InterPro"/>
</dbReference>
<feature type="domain" description="Link" evidence="9">
    <location>
        <begin position="28"/>
        <end position="123"/>
    </location>
</feature>
<feature type="chain" id="PRO_5043451326" description="Sushi domain-containing protein 5" evidence="7">
    <location>
        <begin position="26"/>
        <end position="607"/>
    </location>
</feature>
<sequence length="607" mass="66425">MARRDFLSGGLAAAVLLLHLSVVRADGKLYTVESKNGSQGLDLVGAQSSCGALGSRLATAEELRRAVQECPFTECTRGWLADTTVGTTICTKMGSGQHVLKAIDVNIESASSPSDRFDAFCIKDEGKLCGDPPSFPHTILHGHSEFEMGDELLYVCAQGYIMGNRQAAFTLLCDSCGEWYGQVQPCVKDDALPHIDYEDKFPDDRTMSVMEPDEDDAEEDGEVEEFPLSKEMEIETGQGEAQGIFDLIDTESKAPTESPVSLLSQKHLFWFPPEEFNEPEGEREPEVGTKTDFSNGNNHIGVKTDFSESGTKMVYDNEDFPIGPSVVNKETKTVKELVASTDESWLDGYPVTLDAVEEGETIDSLMGLDEVILLATDQPNYSDKKKTSITTPIAEIDLTHIDISPTKFLNYGIKRAQVPLTPVIAPGNGTTSKGIEEMGRYIPTTEEIFTTEEPTTTEEFFELPDTPPTAILETYVTVKPIDHIPAPTEAEETTTYLTPPDAKTRPDQATAGFTETSTSEGASEGRTLIYELGGERLATSEPCSNEDCQGSSRGPLIAVVVTVLCLLLLSTVLAVWCYKKRQQKSSVYKLNGKGQTRHPQHIEMHKV</sequence>
<dbReference type="FunFam" id="2.10.70.10:FF:000050">
    <property type="entry name" value="sushi domain-containing protein 5"/>
    <property type="match status" value="1"/>
</dbReference>
<dbReference type="Proteomes" id="UP001066276">
    <property type="component" value="Chromosome 2_1"/>
</dbReference>